<dbReference type="InterPro" id="IPR001296">
    <property type="entry name" value="Glyco_trans_1"/>
</dbReference>
<dbReference type="SUPFAM" id="SSF53756">
    <property type="entry name" value="UDP-Glycosyltransferase/glycogen phosphorylase"/>
    <property type="match status" value="1"/>
</dbReference>
<evidence type="ECO:0000256" key="9">
    <source>
        <dbReference type="PIRSR" id="PIRSR639901-1"/>
    </source>
</evidence>
<dbReference type="Gene3D" id="3.40.50.11720">
    <property type="entry name" value="3-Deoxy-D-manno-octulosonic-acid transferase, N-terminal domain"/>
    <property type="match status" value="1"/>
</dbReference>
<dbReference type="Pfam" id="PF04413">
    <property type="entry name" value="Glycos_transf_N"/>
    <property type="match status" value="1"/>
</dbReference>
<dbReference type="Gene3D" id="3.40.50.2000">
    <property type="entry name" value="Glycogen Phosphorylase B"/>
    <property type="match status" value="1"/>
</dbReference>
<feature type="active site" description="Proton acceptor" evidence="9">
    <location>
        <position position="52"/>
    </location>
</feature>
<sequence length="412" mass="47279">MFLILLPFMVVRIFIKSFRDKDYIKGFLNRFGFYKVKPKDNLIWFHAVSLGEVISSKAIIKKILNDNNVVLTVSTPTGLREAKKIYQDALEVVYAPWDFDLFVRNFIRKFKPIALILFETEIWPNTIHLAYKKNIPSILSNARLSKSSYKKYYSLRLFTKDIFKKITLILAQSKEHVIRFKKMGVLEKNIIQVGSVKFDSNLTSDKETIKNDNIIMASSTHRGEDEIIIDAFSKLKKDLPELKLIIVPRHPERADSILQILNRKKINSKISPDVSDLKNVDVIVVNTTGLLNSLYKIANITFIGGSLMSKYGGHNIIEAASNKCAFIVGPYMKNFEDVLNLFKDKNACIQLLNSDDLVNSYRELLNNNELRINMIDNAIRVVAENKGSSEKQFNNIKRLINYETSNSNNKTI</sequence>
<evidence type="ECO:0000256" key="8">
    <source>
        <dbReference type="ARBA" id="ARBA00049183"/>
    </source>
</evidence>
<comment type="pathway">
    <text evidence="2 11">Bacterial outer membrane biogenesis; LPS core biosynthesis.</text>
</comment>
<dbReference type="GO" id="GO:0009245">
    <property type="term" value="P:lipid A biosynthetic process"/>
    <property type="evidence" value="ECO:0007669"/>
    <property type="project" value="TreeGrafter"/>
</dbReference>
<proteinExistence type="inferred from homology"/>
<dbReference type="UniPathway" id="UPA00958"/>
<feature type="domain" description="3-deoxy-D-manno-octulosonic-acid transferase N-terminal" evidence="13">
    <location>
        <begin position="27"/>
        <end position="199"/>
    </location>
</feature>
<dbReference type="GO" id="GO:0009244">
    <property type="term" value="P:lipopolysaccharide core region biosynthetic process"/>
    <property type="evidence" value="ECO:0007669"/>
    <property type="project" value="UniProtKB-UniRule"/>
</dbReference>
<feature type="site" description="Transition state stabilizer" evidence="10">
    <location>
        <position position="119"/>
    </location>
</feature>
<dbReference type="EC" id="2.4.99.12" evidence="3 11"/>
<dbReference type="InterPro" id="IPR007507">
    <property type="entry name" value="Glycos_transf_N"/>
</dbReference>
<comment type="caution">
    <text evidence="14">The sequence shown here is derived from an EMBL/GenBank/DDBJ whole genome shotgun (WGS) entry which is preliminary data.</text>
</comment>
<dbReference type="GO" id="GO:0005886">
    <property type="term" value="C:plasma membrane"/>
    <property type="evidence" value="ECO:0007669"/>
    <property type="project" value="UniProtKB-SubCell"/>
</dbReference>
<keyword evidence="6 11" id="KW-0808">Transferase</keyword>
<dbReference type="AlphaFoldDB" id="A0A520MVK7"/>
<comment type="catalytic activity">
    <reaction evidence="8 11">
        <text>lipid IVA (E. coli) + CMP-3-deoxy-beta-D-manno-octulosonate = alpha-Kdo-(2-&gt;6)-lipid IVA (E. coli) + CMP + H(+)</text>
        <dbReference type="Rhea" id="RHEA:28066"/>
        <dbReference type="ChEBI" id="CHEBI:15378"/>
        <dbReference type="ChEBI" id="CHEBI:58603"/>
        <dbReference type="ChEBI" id="CHEBI:60364"/>
        <dbReference type="ChEBI" id="CHEBI:60377"/>
        <dbReference type="ChEBI" id="CHEBI:85987"/>
        <dbReference type="EC" id="2.4.99.12"/>
    </reaction>
</comment>
<evidence type="ECO:0000256" key="1">
    <source>
        <dbReference type="ARBA" id="ARBA00004196"/>
    </source>
</evidence>
<feature type="site" description="Transition state stabilizer" evidence="10">
    <location>
        <position position="197"/>
    </location>
</feature>
<keyword evidence="5" id="KW-0997">Cell inner membrane</keyword>
<accession>A0A520MVK7</accession>
<evidence type="ECO:0000256" key="11">
    <source>
        <dbReference type="RuleBase" id="RU365103"/>
    </source>
</evidence>
<reference evidence="14 15" key="1">
    <citation type="submission" date="2019-02" db="EMBL/GenBank/DDBJ databases">
        <title>Prokaryotic population dynamics and viral predation in marine succession experiment using metagenomics: the confinement effect.</title>
        <authorList>
            <person name="Haro-Moreno J.M."/>
            <person name="Rodriguez-Valera F."/>
            <person name="Lopez-Perez M."/>
        </authorList>
    </citation>
    <scope>NUCLEOTIDE SEQUENCE [LARGE SCALE GENOMIC DNA]</scope>
    <source>
        <strain evidence="14">MED-G161</strain>
    </source>
</reference>
<evidence type="ECO:0000259" key="12">
    <source>
        <dbReference type="Pfam" id="PF00534"/>
    </source>
</evidence>
<evidence type="ECO:0000256" key="6">
    <source>
        <dbReference type="ARBA" id="ARBA00022679"/>
    </source>
</evidence>
<comment type="subcellular location">
    <subcellularLocation>
        <location evidence="1">Cell envelope</location>
    </subcellularLocation>
    <subcellularLocation>
        <location evidence="11">Cell membrane</location>
    </subcellularLocation>
</comment>
<gene>
    <name evidence="14" type="ORF">EVA94_01430</name>
</gene>
<evidence type="ECO:0000256" key="10">
    <source>
        <dbReference type="PIRSR" id="PIRSR639901-2"/>
    </source>
</evidence>
<organism evidence="14 15">
    <name type="scientific">SAR86 cluster bacterium</name>
    <dbReference type="NCBI Taxonomy" id="2030880"/>
    <lineage>
        <taxon>Bacteria</taxon>
        <taxon>Pseudomonadati</taxon>
        <taxon>Pseudomonadota</taxon>
        <taxon>Gammaproteobacteria</taxon>
        <taxon>SAR86 cluster</taxon>
    </lineage>
</organism>
<protein>
    <recommendedName>
        <fullName evidence="4 11">3-deoxy-D-manno-octulosonic acid transferase</fullName>
        <shortName evidence="11">Kdo transferase</shortName>
        <ecNumber evidence="3 11">2.4.99.12</ecNumber>
    </recommendedName>
    <alternativeName>
        <fullName evidence="7 11">Lipid IV(A) 3-deoxy-D-manno-octulosonic acid transferase</fullName>
    </alternativeName>
</protein>
<dbReference type="GO" id="GO:0043842">
    <property type="term" value="F:Kdo transferase activity"/>
    <property type="evidence" value="ECO:0007669"/>
    <property type="project" value="UniProtKB-EC"/>
</dbReference>
<keyword evidence="11" id="KW-1003">Cell membrane</keyword>
<dbReference type="GO" id="GO:0030313">
    <property type="term" value="C:cell envelope"/>
    <property type="evidence" value="ECO:0007669"/>
    <property type="project" value="UniProtKB-SubCell"/>
</dbReference>
<evidence type="ECO:0000256" key="3">
    <source>
        <dbReference type="ARBA" id="ARBA00012621"/>
    </source>
</evidence>
<evidence type="ECO:0000256" key="4">
    <source>
        <dbReference type="ARBA" id="ARBA00019077"/>
    </source>
</evidence>
<dbReference type="Proteomes" id="UP000315498">
    <property type="component" value="Unassembled WGS sequence"/>
</dbReference>
<dbReference type="PANTHER" id="PTHR42755">
    <property type="entry name" value="3-DEOXY-MANNO-OCTULOSONATE CYTIDYLYLTRANSFERASE"/>
    <property type="match status" value="1"/>
</dbReference>
<dbReference type="PANTHER" id="PTHR42755:SF1">
    <property type="entry name" value="3-DEOXY-D-MANNO-OCTULOSONIC ACID TRANSFERASE, MITOCHONDRIAL-RELATED"/>
    <property type="match status" value="1"/>
</dbReference>
<keyword evidence="11" id="KW-0448">Lipopolysaccharide biosynthesis</keyword>
<evidence type="ECO:0000313" key="14">
    <source>
        <dbReference type="EMBL" id="RZO25261.1"/>
    </source>
</evidence>
<dbReference type="Pfam" id="PF00534">
    <property type="entry name" value="Glycos_transf_1"/>
    <property type="match status" value="1"/>
</dbReference>
<evidence type="ECO:0000259" key="13">
    <source>
        <dbReference type="Pfam" id="PF04413"/>
    </source>
</evidence>
<evidence type="ECO:0000313" key="15">
    <source>
        <dbReference type="Proteomes" id="UP000315498"/>
    </source>
</evidence>
<keyword evidence="5" id="KW-0472">Membrane</keyword>
<dbReference type="EMBL" id="SHBG01000008">
    <property type="protein sequence ID" value="RZO25261.1"/>
    <property type="molecule type" value="Genomic_DNA"/>
</dbReference>
<name>A0A520MVK7_9GAMM</name>
<dbReference type="InterPro" id="IPR039901">
    <property type="entry name" value="Kdotransferase"/>
</dbReference>
<feature type="domain" description="Glycosyl transferase family 1" evidence="12">
    <location>
        <begin position="226"/>
        <end position="379"/>
    </location>
</feature>
<comment type="similarity">
    <text evidence="11">Belongs to the glycosyltransferase group 1 family.</text>
</comment>
<evidence type="ECO:0000256" key="5">
    <source>
        <dbReference type="ARBA" id="ARBA00022519"/>
    </source>
</evidence>
<comment type="function">
    <text evidence="11">Involved in lipopolysaccharide (LPS) biosynthesis. Catalyzes the transfer of 3-deoxy-D-manno-octulosonate (Kdo) residue(s) from CMP-Kdo to lipid IV(A), the tetraacyldisaccharide-1,4'-bisphosphate precursor of lipid A.</text>
</comment>
<dbReference type="CDD" id="cd01635">
    <property type="entry name" value="Glycosyltransferase_GTB-type"/>
    <property type="match status" value="1"/>
</dbReference>
<evidence type="ECO:0000256" key="2">
    <source>
        <dbReference type="ARBA" id="ARBA00004713"/>
    </source>
</evidence>
<evidence type="ECO:0000256" key="7">
    <source>
        <dbReference type="ARBA" id="ARBA00031445"/>
    </source>
</evidence>
<dbReference type="InterPro" id="IPR038107">
    <property type="entry name" value="Glycos_transf_N_sf"/>
</dbReference>